<protein>
    <submittedName>
        <fullName evidence="1">Uncharacterized protein</fullName>
    </submittedName>
</protein>
<gene>
    <name evidence="1" type="ORF">EURHEDRAFT_104388</name>
</gene>
<accession>A0A017SAG1</accession>
<evidence type="ECO:0000313" key="1">
    <source>
        <dbReference type="EMBL" id="EYE94018.1"/>
    </source>
</evidence>
<keyword evidence="2" id="KW-1185">Reference proteome</keyword>
<dbReference type="HOGENOM" id="CLU_1539701_0_0_1"/>
<dbReference type="EMBL" id="KK088428">
    <property type="protein sequence ID" value="EYE94018.1"/>
    <property type="molecule type" value="Genomic_DNA"/>
</dbReference>
<organism evidence="1 2">
    <name type="scientific">Aspergillus ruber (strain CBS 135680)</name>
    <dbReference type="NCBI Taxonomy" id="1388766"/>
    <lineage>
        <taxon>Eukaryota</taxon>
        <taxon>Fungi</taxon>
        <taxon>Dikarya</taxon>
        <taxon>Ascomycota</taxon>
        <taxon>Pezizomycotina</taxon>
        <taxon>Eurotiomycetes</taxon>
        <taxon>Eurotiomycetidae</taxon>
        <taxon>Eurotiales</taxon>
        <taxon>Aspergillaceae</taxon>
        <taxon>Aspergillus</taxon>
        <taxon>Aspergillus subgen. Aspergillus</taxon>
    </lineage>
</organism>
<name>A0A017SAG1_ASPRC</name>
<proteinExistence type="predicted"/>
<reference evidence="2" key="1">
    <citation type="journal article" date="2014" name="Nat. Commun.">
        <title>Genomic adaptations of the halophilic Dead Sea filamentous fungus Eurotium rubrum.</title>
        <authorList>
            <person name="Kis-Papo T."/>
            <person name="Weig A.R."/>
            <person name="Riley R."/>
            <person name="Persoh D."/>
            <person name="Salamov A."/>
            <person name="Sun H."/>
            <person name="Lipzen A."/>
            <person name="Wasser S.P."/>
            <person name="Rambold G."/>
            <person name="Grigoriev I.V."/>
            <person name="Nevo E."/>
        </authorList>
    </citation>
    <scope>NUCLEOTIDE SEQUENCE [LARGE SCALE GENOMIC DNA]</scope>
    <source>
        <strain evidence="2">CBS 135680</strain>
    </source>
</reference>
<dbReference type="RefSeq" id="XP_040637706.1">
    <property type="nucleotide sequence ID" value="XM_040777670.1"/>
</dbReference>
<dbReference type="Proteomes" id="UP000019804">
    <property type="component" value="Unassembled WGS sequence"/>
</dbReference>
<dbReference type="AlphaFoldDB" id="A0A017SAG1"/>
<dbReference type="GeneID" id="63692794"/>
<sequence>MNLTFFTRNPFFKRVSKDLPLPPSINKDEQAILNILHNHHLLVRISWPEFEIRSAKSTANRTRFVLRLRSVFRVVRRVEITNTNDGVCIWEDSEPGVTCRIHWTVSGGQSGYTLKEMYVTRGSRFVWLSSKIYGGHQVATLFLMSFLKKIDRVVTTNVPDSERRHHNLKKCRGD</sequence>
<evidence type="ECO:0000313" key="2">
    <source>
        <dbReference type="Proteomes" id="UP000019804"/>
    </source>
</evidence>